<dbReference type="Proteomes" id="UP000054047">
    <property type="component" value="Unassembled WGS sequence"/>
</dbReference>
<dbReference type="PROSITE" id="PS51898">
    <property type="entry name" value="TYR_RECOMBINASE"/>
    <property type="match status" value="1"/>
</dbReference>
<organism evidence="4 5">
    <name type="scientific">Ancylostoma duodenale</name>
    <dbReference type="NCBI Taxonomy" id="51022"/>
    <lineage>
        <taxon>Eukaryota</taxon>
        <taxon>Metazoa</taxon>
        <taxon>Ecdysozoa</taxon>
        <taxon>Nematoda</taxon>
        <taxon>Chromadorea</taxon>
        <taxon>Rhabditida</taxon>
        <taxon>Rhabditina</taxon>
        <taxon>Rhabditomorpha</taxon>
        <taxon>Strongyloidea</taxon>
        <taxon>Ancylostomatidae</taxon>
        <taxon>Ancylostomatinae</taxon>
        <taxon>Ancylostoma</taxon>
    </lineage>
</organism>
<accession>A0A0C2D9G9</accession>
<evidence type="ECO:0000259" key="3">
    <source>
        <dbReference type="PROSITE" id="PS51898"/>
    </source>
</evidence>
<evidence type="ECO:0000256" key="2">
    <source>
        <dbReference type="SAM" id="MobiDB-lite"/>
    </source>
</evidence>
<sequence>MKSENGVYDDSPGYAGRGGIKSRFHESAKEYTRIIMRIYGPHYTSNIIGPQNREEAIKGLTAKALKMEESCEPTIRCLLKGARAPETIKAYKTALGAFRKWQVDGPEERRKDELTSAAIFIAKRSAGVKATSLATFVSALAFERLGKKPEEASKWAVLDEMVRTQRKGDGERTRIFITKQEIDALLSALPRLSWPQWRKDRAHVLLILLFYGLLRISGAISLEGEDLTLGSSYWTVRIKKSKTDQDGQGCNVFIGREPTFDGAVARCQHRQVHGYLLASTDGRKWSSSAAASEGGEEPQMPSTMARM</sequence>
<dbReference type="InterPro" id="IPR052925">
    <property type="entry name" value="Phage_Integrase-like_Recomb"/>
</dbReference>
<dbReference type="InterPro" id="IPR013762">
    <property type="entry name" value="Integrase-like_cat_sf"/>
</dbReference>
<protein>
    <recommendedName>
        <fullName evidence="3">Tyr recombinase domain-containing protein</fullName>
    </recommendedName>
</protein>
<evidence type="ECO:0000313" key="4">
    <source>
        <dbReference type="EMBL" id="KIH66383.1"/>
    </source>
</evidence>
<keyword evidence="5" id="KW-1185">Reference proteome</keyword>
<evidence type="ECO:0000256" key="1">
    <source>
        <dbReference type="ARBA" id="ARBA00023172"/>
    </source>
</evidence>
<gene>
    <name evidence="4" type="ORF">ANCDUO_03288</name>
</gene>
<feature type="domain" description="Tyr recombinase" evidence="3">
    <location>
        <begin position="172"/>
        <end position="307"/>
    </location>
</feature>
<proteinExistence type="predicted"/>
<dbReference type="AlphaFoldDB" id="A0A0C2D9G9"/>
<reference evidence="4 5" key="1">
    <citation type="submission" date="2013-12" db="EMBL/GenBank/DDBJ databases">
        <title>Draft genome of the parsitic nematode Ancylostoma duodenale.</title>
        <authorList>
            <person name="Mitreva M."/>
        </authorList>
    </citation>
    <scope>NUCLEOTIDE SEQUENCE [LARGE SCALE GENOMIC DNA]</scope>
    <source>
        <strain evidence="4 5">Zhejiang</strain>
    </source>
</reference>
<dbReference type="InterPro" id="IPR002104">
    <property type="entry name" value="Integrase_catalytic"/>
</dbReference>
<evidence type="ECO:0000313" key="5">
    <source>
        <dbReference type="Proteomes" id="UP000054047"/>
    </source>
</evidence>
<dbReference type="SUPFAM" id="SSF56349">
    <property type="entry name" value="DNA breaking-rejoining enzymes"/>
    <property type="match status" value="1"/>
</dbReference>
<dbReference type="PANTHER" id="PTHR34605:SF3">
    <property type="entry name" value="P CELL-TYPE AGGLUTINATION PROTEIN MAP4-LIKE-RELATED"/>
    <property type="match status" value="1"/>
</dbReference>
<dbReference type="GO" id="GO:0003677">
    <property type="term" value="F:DNA binding"/>
    <property type="evidence" value="ECO:0007669"/>
    <property type="project" value="InterPro"/>
</dbReference>
<name>A0A0C2D9G9_9BILA</name>
<dbReference type="Gene3D" id="1.10.443.10">
    <property type="entry name" value="Intergrase catalytic core"/>
    <property type="match status" value="1"/>
</dbReference>
<feature type="region of interest" description="Disordered" evidence="2">
    <location>
        <begin position="287"/>
        <end position="307"/>
    </location>
</feature>
<dbReference type="GO" id="GO:0006310">
    <property type="term" value="P:DNA recombination"/>
    <property type="evidence" value="ECO:0007669"/>
    <property type="project" value="UniProtKB-KW"/>
</dbReference>
<dbReference type="InterPro" id="IPR011010">
    <property type="entry name" value="DNA_brk_join_enz"/>
</dbReference>
<dbReference type="PANTHER" id="PTHR34605">
    <property type="entry name" value="PHAGE_INTEGRASE DOMAIN-CONTAINING PROTEIN"/>
    <property type="match status" value="1"/>
</dbReference>
<keyword evidence="1" id="KW-0233">DNA recombination</keyword>
<dbReference type="EMBL" id="KN727144">
    <property type="protein sequence ID" value="KIH66383.1"/>
    <property type="molecule type" value="Genomic_DNA"/>
</dbReference>
<dbReference type="GO" id="GO:0015074">
    <property type="term" value="P:DNA integration"/>
    <property type="evidence" value="ECO:0007669"/>
    <property type="project" value="InterPro"/>
</dbReference>